<sequence>MTRRRFVGLVPGLALVVAGCGQSTTGPVEVKWGRDTCDYCGMVIGEPRFAAQLRAGTNHKVYKFDDLGDAILFLVKQDWAAHPATEFWVGHMETGAWIDGFKAFYKGGQRTPMAHGFGALPAAADGLLEYDRFKGAIVVRGSTSRCETGAVQG</sequence>
<dbReference type="SUPFAM" id="SSF160387">
    <property type="entry name" value="NosL/MerB-like"/>
    <property type="match status" value="1"/>
</dbReference>
<evidence type="ECO:0000313" key="2">
    <source>
        <dbReference type="Proteomes" id="UP000251075"/>
    </source>
</evidence>
<name>A0A364NZ16_9PROT</name>
<protein>
    <recommendedName>
        <fullName evidence="3">Protein NosL</fullName>
    </recommendedName>
</protein>
<evidence type="ECO:0008006" key="3">
    <source>
        <dbReference type="Google" id="ProtNLM"/>
    </source>
</evidence>
<dbReference type="Proteomes" id="UP000251075">
    <property type="component" value="Unassembled WGS sequence"/>
</dbReference>
<dbReference type="OrthoDB" id="8560674at2"/>
<keyword evidence="2" id="KW-1185">Reference proteome</keyword>
<proteinExistence type="predicted"/>
<dbReference type="PROSITE" id="PS51257">
    <property type="entry name" value="PROKAR_LIPOPROTEIN"/>
    <property type="match status" value="1"/>
</dbReference>
<dbReference type="PANTHER" id="PTHR41247:SF1">
    <property type="entry name" value="HTH-TYPE TRANSCRIPTIONAL REPRESSOR YCNK"/>
    <property type="match status" value="1"/>
</dbReference>
<accession>A0A364NZ16</accession>
<comment type="caution">
    <text evidence="1">The sequence shown here is derived from an EMBL/GenBank/DDBJ whole genome shotgun (WGS) entry which is preliminary data.</text>
</comment>
<dbReference type="AlphaFoldDB" id="A0A364NZ16"/>
<dbReference type="Pfam" id="PF05573">
    <property type="entry name" value="NosL"/>
    <property type="match status" value="1"/>
</dbReference>
<organism evidence="1 2">
    <name type="scientific">Paramagnetospirillum kuznetsovii</name>
    <dbReference type="NCBI Taxonomy" id="2053833"/>
    <lineage>
        <taxon>Bacteria</taxon>
        <taxon>Pseudomonadati</taxon>
        <taxon>Pseudomonadota</taxon>
        <taxon>Alphaproteobacteria</taxon>
        <taxon>Rhodospirillales</taxon>
        <taxon>Magnetospirillaceae</taxon>
        <taxon>Paramagnetospirillum</taxon>
    </lineage>
</organism>
<dbReference type="InterPro" id="IPR008719">
    <property type="entry name" value="N2O_reductase_NosL"/>
</dbReference>
<gene>
    <name evidence="1" type="ORF">CU669_10535</name>
</gene>
<dbReference type="PANTHER" id="PTHR41247">
    <property type="entry name" value="HTH-TYPE TRANSCRIPTIONAL REPRESSOR YCNK"/>
    <property type="match status" value="1"/>
</dbReference>
<dbReference type="EMBL" id="PGTO01000006">
    <property type="protein sequence ID" value="RAU22157.1"/>
    <property type="molecule type" value="Genomic_DNA"/>
</dbReference>
<reference evidence="1 2" key="1">
    <citation type="submission" date="2017-11" db="EMBL/GenBank/DDBJ databases">
        <title>Draft genome sequence of magnetotactic bacterium Magnetospirillum kuznetsovii LBB-42.</title>
        <authorList>
            <person name="Grouzdev D.S."/>
            <person name="Rysina M.S."/>
            <person name="Baslerov R.V."/>
            <person name="Koziaeva V."/>
        </authorList>
    </citation>
    <scope>NUCLEOTIDE SEQUENCE [LARGE SCALE GENOMIC DNA]</scope>
    <source>
        <strain evidence="1 2">LBB-42</strain>
    </source>
</reference>
<evidence type="ECO:0000313" key="1">
    <source>
        <dbReference type="EMBL" id="RAU22157.1"/>
    </source>
</evidence>